<dbReference type="Gene3D" id="1.10.510.10">
    <property type="entry name" value="Transferase(Phosphotransferase) domain 1"/>
    <property type="match status" value="1"/>
</dbReference>
<dbReference type="InterPro" id="IPR011009">
    <property type="entry name" value="Kinase-like_dom_sf"/>
</dbReference>
<evidence type="ECO:0000256" key="7">
    <source>
        <dbReference type="ARBA" id="ARBA00047899"/>
    </source>
</evidence>
<evidence type="ECO:0000256" key="1">
    <source>
        <dbReference type="ARBA" id="ARBA00012513"/>
    </source>
</evidence>
<dbReference type="InterPro" id="IPR000719">
    <property type="entry name" value="Prot_kinase_dom"/>
</dbReference>
<feature type="domain" description="Protein kinase" evidence="10">
    <location>
        <begin position="5"/>
        <end position="253"/>
    </location>
</feature>
<evidence type="ECO:0000256" key="2">
    <source>
        <dbReference type="ARBA" id="ARBA00022527"/>
    </source>
</evidence>
<dbReference type="Pfam" id="PF00069">
    <property type="entry name" value="Pkinase"/>
    <property type="match status" value="1"/>
</dbReference>
<evidence type="ECO:0000313" key="11">
    <source>
        <dbReference type="EMBL" id="CAI9915731.1"/>
    </source>
</evidence>
<dbReference type="SUPFAM" id="SSF56112">
    <property type="entry name" value="Protein kinase-like (PK-like)"/>
    <property type="match status" value="1"/>
</dbReference>
<keyword evidence="4" id="KW-0547">Nucleotide-binding</keyword>
<feature type="transmembrane region" description="Helical" evidence="9">
    <location>
        <begin position="299"/>
        <end position="319"/>
    </location>
</feature>
<reference evidence="12 13" key="2">
    <citation type="submission" date="2024-07" db="EMBL/GenBank/DDBJ databases">
        <authorList>
            <person name="Akdeniz Z."/>
        </authorList>
    </citation>
    <scope>NUCLEOTIDE SEQUENCE [LARGE SCALE GENOMIC DNA]</scope>
</reference>
<dbReference type="EMBL" id="CAXDID020000422">
    <property type="protein sequence ID" value="CAL6089832.1"/>
    <property type="molecule type" value="Genomic_DNA"/>
</dbReference>
<dbReference type="EC" id="2.7.11.1" evidence="1"/>
<evidence type="ECO:0000259" key="10">
    <source>
        <dbReference type="PROSITE" id="PS50011"/>
    </source>
</evidence>
<dbReference type="EMBL" id="CATOUU010000076">
    <property type="protein sequence ID" value="CAI9915731.1"/>
    <property type="molecule type" value="Genomic_DNA"/>
</dbReference>
<protein>
    <recommendedName>
        <fullName evidence="1">non-specific serine/threonine protein kinase</fullName>
        <ecNumber evidence="1">2.7.11.1</ecNumber>
    </recommendedName>
</protein>
<dbReference type="Proteomes" id="UP001642409">
    <property type="component" value="Unassembled WGS sequence"/>
</dbReference>
<comment type="caution">
    <text evidence="11">The sequence shown here is derived from an EMBL/GenBank/DDBJ whole genome shotgun (WGS) entry which is preliminary data.</text>
</comment>
<keyword evidence="9" id="KW-0472">Membrane</keyword>
<proteinExistence type="predicted"/>
<dbReference type="PROSITE" id="PS00108">
    <property type="entry name" value="PROTEIN_KINASE_ST"/>
    <property type="match status" value="1"/>
</dbReference>
<organism evidence="11">
    <name type="scientific">Hexamita inflata</name>
    <dbReference type="NCBI Taxonomy" id="28002"/>
    <lineage>
        <taxon>Eukaryota</taxon>
        <taxon>Metamonada</taxon>
        <taxon>Diplomonadida</taxon>
        <taxon>Hexamitidae</taxon>
        <taxon>Hexamitinae</taxon>
        <taxon>Hexamita</taxon>
    </lineage>
</organism>
<evidence type="ECO:0000256" key="4">
    <source>
        <dbReference type="ARBA" id="ARBA00022741"/>
    </source>
</evidence>
<accession>A0AA86TF82</accession>
<dbReference type="PROSITE" id="PS50011">
    <property type="entry name" value="PROTEIN_KINASE_DOM"/>
    <property type="match status" value="1"/>
</dbReference>
<dbReference type="GO" id="GO:0004674">
    <property type="term" value="F:protein serine/threonine kinase activity"/>
    <property type="evidence" value="ECO:0007669"/>
    <property type="project" value="UniProtKB-KW"/>
</dbReference>
<dbReference type="AlphaFoldDB" id="A0AA86TF82"/>
<evidence type="ECO:0000256" key="6">
    <source>
        <dbReference type="ARBA" id="ARBA00022840"/>
    </source>
</evidence>
<keyword evidence="9" id="KW-1133">Transmembrane helix</keyword>
<evidence type="ECO:0000256" key="8">
    <source>
        <dbReference type="ARBA" id="ARBA00048679"/>
    </source>
</evidence>
<evidence type="ECO:0000256" key="5">
    <source>
        <dbReference type="ARBA" id="ARBA00022777"/>
    </source>
</evidence>
<keyword evidence="3" id="KW-0808">Transferase</keyword>
<comment type="catalytic activity">
    <reaction evidence="7">
        <text>L-threonyl-[protein] + ATP = O-phospho-L-threonyl-[protein] + ADP + H(+)</text>
        <dbReference type="Rhea" id="RHEA:46608"/>
        <dbReference type="Rhea" id="RHEA-COMP:11060"/>
        <dbReference type="Rhea" id="RHEA-COMP:11605"/>
        <dbReference type="ChEBI" id="CHEBI:15378"/>
        <dbReference type="ChEBI" id="CHEBI:30013"/>
        <dbReference type="ChEBI" id="CHEBI:30616"/>
        <dbReference type="ChEBI" id="CHEBI:61977"/>
        <dbReference type="ChEBI" id="CHEBI:456216"/>
        <dbReference type="EC" id="2.7.11.1"/>
    </reaction>
</comment>
<keyword evidence="2" id="KW-0723">Serine/threonine-protein kinase</keyword>
<dbReference type="PANTHER" id="PTHR44899">
    <property type="entry name" value="CAMK FAMILY PROTEIN KINASE"/>
    <property type="match status" value="1"/>
</dbReference>
<evidence type="ECO:0000313" key="12">
    <source>
        <dbReference type="EMBL" id="CAL6089832.1"/>
    </source>
</evidence>
<comment type="catalytic activity">
    <reaction evidence="8">
        <text>L-seryl-[protein] + ATP = O-phospho-L-seryl-[protein] + ADP + H(+)</text>
        <dbReference type="Rhea" id="RHEA:17989"/>
        <dbReference type="Rhea" id="RHEA-COMP:9863"/>
        <dbReference type="Rhea" id="RHEA-COMP:11604"/>
        <dbReference type="ChEBI" id="CHEBI:15378"/>
        <dbReference type="ChEBI" id="CHEBI:29999"/>
        <dbReference type="ChEBI" id="CHEBI:30616"/>
        <dbReference type="ChEBI" id="CHEBI:83421"/>
        <dbReference type="ChEBI" id="CHEBI:456216"/>
        <dbReference type="EC" id="2.7.11.1"/>
    </reaction>
</comment>
<gene>
    <name evidence="11" type="ORF">HINF_LOCUS3376</name>
    <name evidence="12" type="ORF">HINF_LOCUS65020</name>
</gene>
<dbReference type="PANTHER" id="PTHR44899:SF3">
    <property type="entry name" value="SERINE_THREONINE-PROTEIN KINASE NEK1"/>
    <property type="match status" value="1"/>
</dbReference>
<feature type="transmembrane region" description="Helical" evidence="9">
    <location>
        <begin position="275"/>
        <end position="293"/>
    </location>
</feature>
<dbReference type="InterPro" id="IPR008271">
    <property type="entry name" value="Ser/Thr_kinase_AS"/>
</dbReference>
<evidence type="ECO:0000256" key="3">
    <source>
        <dbReference type="ARBA" id="ARBA00022679"/>
    </source>
</evidence>
<evidence type="ECO:0000256" key="9">
    <source>
        <dbReference type="SAM" id="Phobius"/>
    </source>
</evidence>
<keyword evidence="6" id="KW-0067">ATP-binding</keyword>
<reference evidence="11" key="1">
    <citation type="submission" date="2023-06" db="EMBL/GenBank/DDBJ databases">
        <authorList>
            <person name="Kurt Z."/>
        </authorList>
    </citation>
    <scope>NUCLEOTIDE SEQUENCE</scope>
</reference>
<dbReference type="SMART" id="SM00220">
    <property type="entry name" value="S_TKc"/>
    <property type="match status" value="1"/>
</dbReference>
<keyword evidence="13" id="KW-1185">Reference proteome</keyword>
<evidence type="ECO:0000313" key="13">
    <source>
        <dbReference type="Proteomes" id="UP001642409"/>
    </source>
</evidence>
<dbReference type="InterPro" id="IPR051131">
    <property type="entry name" value="NEK_Ser/Thr_kinase_NIMA"/>
</dbReference>
<dbReference type="GO" id="GO:0005524">
    <property type="term" value="F:ATP binding"/>
    <property type="evidence" value="ECO:0007669"/>
    <property type="project" value="UniProtKB-KW"/>
</dbReference>
<keyword evidence="5 12" id="KW-0418">Kinase</keyword>
<keyword evidence="9" id="KW-0812">Transmembrane</keyword>
<name>A0AA86TF82_9EUKA</name>
<sequence length="330" mass="37447">MLDDYRDLSKLDEGGFGQVFKAVQISTSKTVVIKKIQLTNGNQARTLREAKIHSKLSHKSIIQYIDSFVDKDHFYLVMQHANKGNLLDYIQTEPNLSLQQKLQIIKSITAGLIYLHENGILHRDLKCENVLMTETNGHLEVKLADFGASREESNEQMTLIGTPFYVSPELLQGKKYGQANDVWGLGCLIYVILCLKLPFEEKGLQMNIIQGKYRDMPRSIPTGIQELVKHIFNVNPDERPNTHVVYDTVDKFLANPEAQYVKQQSTKLDVINDKLILLHQVLLCSIILLFVGIKTRTHKIGHVLIIASLTVAGTVSYLIQQLLARKKQLQ</sequence>